<organism evidence="14 15">
    <name type="scientific">Zophobas morio</name>
    <dbReference type="NCBI Taxonomy" id="2755281"/>
    <lineage>
        <taxon>Eukaryota</taxon>
        <taxon>Metazoa</taxon>
        <taxon>Ecdysozoa</taxon>
        <taxon>Arthropoda</taxon>
        <taxon>Hexapoda</taxon>
        <taxon>Insecta</taxon>
        <taxon>Pterygota</taxon>
        <taxon>Neoptera</taxon>
        <taxon>Endopterygota</taxon>
        <taxon>Coleoptera</taxon>
        <taxon>Polyphaga</taxon>
        <taxon>Cucujiformia</taxon>
        <taxon>Tenebrionidae</taxon>
        <taxon>Zophobas</taxon>
    </lineage>
</organism>
<evidence type="ECO:0000256" key="5">
    <source>
        <dbReference type="ARBA" id="ARBA00010617"/>
    </source>
</evidence>
<comment type="similarity">
    <text evidence="5">Belongs to the cytochrome P450 family.</text>
</comment>
<evidence type="ECO:0000256" key="3">
    <source>
        <dbReference type="ARBA" id="ARBA00004174"/>
    </source>
</evidence>
<keyword evidence="11" id="KW-0408">Iron</keyword>
<accession>A0AA38ME58</accession>
<evidence type="ECO:0000256" key="8">
    <source>
        <dbReference type="ARBA" id="ARBA00022824"/>
    </source>
</evidence>
<proteinExistence type="inferred from homology"/>
<comment type="cofactor">
    <cofactor evidence="1">
        <name>heme</name>
        <dbReference type="ChEBI" id="CHEBI:30413"/>
    </cofactor>
</comment>
<dbReference type="InterPro" id="IPR036396">
    <property type="entry name" value="Cyt_P450_sf"/>
</dbReference>
<sequence>MIAAKNPKSSTTFDWWIGWIPFDVTDVTLALTQFRYFCLDPYVFPAGCDVVIPIGQLHNDPKGKVPRGSFIPFSFGVRNYIGFKYGMMSAKYILASILREFKVRSVGLETLDDIEWEFIVVLKPKNSRLVFEKRTH</sequence>
<keyword evidence="15" id="KW-1185">Reference proteome</keyword>
<dbReference type="EMBL" id="JALNTZ010000004">
    <property type="protein sequence ID" value="KAJ3653645.1"/>
    <property type="molecule type" value="Genomic_DNA"/>
</dbReference>
<gene>
    <name evidence="14" type="ORF">Zmor_012884</name>
</gene>
<keyword evidence="10" id="KW-0560">Oxidoreductase</keyword>
<keyword evidence="7" id="KW-0479">Metal-binding</keyword>
<keyword evidence="8" id="KW-0256">Endoplasmic reticulum</keyword>
<dbReference type="InterPro" id="IPR001128">
    <property type="entry name" value="Cyt_P450"/>
</dbReference>
<evidence type="ECO:0000256" key="9">
    <source>
        <dbReference type="ARBA" id="ARBA00022848"/>
    </source>
</evidence>
<evidence type="ECO:0000256" key="6">
    <source>
        <dbReference type="ARBA" id="ARBA00022617"/>
    </source>
</evidence>
<evidence type="ECO:0000256" key="11">
    <source>
        <dbReference type="ARBA" id="ARBA00023004"/>
    </source>
</evidence>
<evidence type="ECO:0000256" key="12">
    <source>
        <dbReference type="ARBA" id="ARBA00023033"/>
    </source>
</evidence>
<comment type="subcellular location">
    <subcellularLocation>
        <location evidence="4">Endoplasmic reticulum membrane</location>
        <topology evidence="4">Peripheral membrane protein</topology>
    </subcellularLocation>
    <subcellularLocation>
        <location evidence="3">Microsome membrane</location>
        <topology evidence="3">Peripheral membrane protein</topology>
    </subcellularLocation>
</comment>
<comment type="caution">
    <text evidence="14">The sequence shown here is derived from an EMBL/GenBank/DDBJ whole genome shotgun (WGS) entry which is preliminary data.</text>
</comment>
<evidence type="ECO:0008006" key="16">
    <source>
        <dbReference type="Google" id="ProtNLM"/>
    </source>
</evidence>
<evidence type="ECO:0000256" key="10">
    <source>
        <dbReference type="ARBA" id="ARBA00023002"/>
    </source>
</evidence>
<keyword evidence="12" id="KW-0503">Monooxygenase</keyword>
<name>A0AA38ME58_9CUCU</name>
<evidence type="ECO:0000313" key="15">
    <source>
        <dbReference type="Proteomes" id="UP001168821"/>
    </source>
</evidence>
<dbReference type="GO" id="GO:0020037">
    <property type="term" value="F:heme binding"/>
    <property type="evidence" value="ECO:0007669"/>
    <property type="project" value="InterPro"/>
</dbReference>
<evidence type="ECO:0000256" key="4">
    <source>
        <dbReference type="ARBA" id="ARBA00004406"/>
    </source>
</evidence>
<dbReference type="PANTHER" id="PTHR24291">
    <property type="entry name" value="CYTOCHROME P450 FAMILY 4"/>
    <property type="match status" value="1"/>
</dbReference>
<dbReference type="GO" id="GO:0005506">
    <property type="term" value="F:iron ion binding"/>
    <property type="evidence" value="ECO:0007669"/>
    <property type="project" value="InterPro"/>
</dbReference>
<reference evidence="14" key="1">
    <citation type="journal article" date="2023" name="G3 (Bethesda)">
        <title>Whole genome assemblies of Zophobas morio and Tenebrio molitor.</title>
        <authorList>
            <person name="Kaur S."/>
            <person name="Stinson S.A."/>
            <person name="diCenzo G.C."/>
        </authorList>
    </citation>
    <scope>NUCLEOTIDE SEQUENCE</scope>
    <source>
        <strain evidence="14">QUZm001</strain>
    </source>
</reference>
<dbReference type="SUPFAM" id="SSF48264">
    <property type="entry name" value="Cytochrome P450"/>
    <property type="match status" value="1"/>
</dbReference>
<evidence type="ECO:0000256" key="1">
    <source>
        <dbReference type="ARBA" id="ARBA00001971"/>
    </source>
</evidence>
<dbReference type="AlphaFoldDB" id="A0AA38ME58"/>
<evidence type="ECO:0000256" key="7">
    <source>
        <dbReference type="ARBA" id="ARBA00022723"/>
    </source>
</evidence>
<keyword evidence="9" id="KW-0492">Microsome</keyword>
<evidence type="ECO:0000256" key="13">
    <source>
        <dbReference type="ARBA" id="ARBA00023136"/>
    </source>
</evidence>
<dbReference type="PANTHER" id="PTHR24291:SF189">
    <property type="entry name" value="CYTOCHROME P450 4C3-RELATED"/>
    <property type="match status" value="1"/>
</dbReference>
<dbReference type="GO" id="GO:0004497">
    <property type="term" value="F:monooxygenase activity"/>
    <property type="evidence" value="ECO:0007669"/>
    <property type="project" value="UniProtKB-KW"/>
</dbReference>
<dbReference type="InterPro" id="IPR050196">
    <property type="entry name" value="Cytochrome_P450_Monoox"/>
</dbReference>
<dbReference type="GO" id="GO:0016705">
    <property type="term" value="F:oxidoreductase activity, acting on paired donors, with incorporation or reduction of molecular oxygen"/>
    <property type="evidence" value="ECO:0007669"/>
    <property type="project" value="InterPro"/>
</dbReference>
<comment type="function">
    <text evidence="2">May be involved in the metabolism of insect hormones and in the breakdown of synthetic insecticides.</text>
</comment>
<dbReference type="GO" id="GO:0005789">
    <property type="term" value="C:endoplasmic reticulum membrane"/>
    <property type="evidence" value="ECO:0007669"/>
    <property type="project" value="UniProtKB-SubCell"/>
</dbReference>
<protein>
    <recommendedName>
        <fullName evidence="16">Cytochrome P450</fullName>
    </recommendedName>
</protein>
<evidence type="ECO:0000313" key="14">
    <source>
        <dbReference type="EMBL" id="KAJ3653645.1"/>
    </source>
</evidence>
<keyword evidence="13" id="KW-0472">Membrane</keyword>
<dbReference type="Gene3D" id="1.10.630.10">
    <property type="entry name" value="Cytochrome P450"/>
    <property type="match status" value="1"/>
</dbReference>
<keyword evidence="6" id="KW-0349">Heme</keyword>
<dbReference type="Proteomes" id="UP001168821">
    <property type="component" value="Unassembled WGS sequence"/>
</dbReference>
<dbReference type="Pfam" id="PF00067">
    <property type="entry name" value="p450"/>
    <property type="match status" value="1"/>
</dbReference>
<evidence type="ECO:0000256" key="2">
    <source>
        <dbReference type="ARBA" id="ARBA00003690"/>
    </source>
</evidence>